<keyword evidence="8" id="KW-1185">Reference proteome</keyword>
<dbReference type="GO" id="GO:0005886">
    <property type="term" value="C:plasma membrane"/>
    <property type="evidence" value="ECO:0007669"/>
    <property type="project" value="TreeGrafter"/>
</dbReference>
<evidence type="ECO:0000256" key="2">
    <source>
        <dbReference type="ARBA" id="ARBA00022692"/>
    </source>
</evidence>
<dbReference type="PANTHER" id="PTHR31415:SF4">
    <property type="entry name" value="NDR1_HIN1-LIKE PROTEIN 3"/>
    <property type="match status" value="1"/>
</dbReference>
<name>A0A4Y7J747_PAPSO</name>
<feature type="domain" description="Late embryogenesis abundant protein LEA-2 subgroup" evidence="6">
    <location>
        <begin position="70"/>
        <end position="169"/>
    </location>
</feature>
<dbReference type="GO" id="GO:0009506">
    <property type="term" value="C:plasmodesma"/>
    <property type="evidence" value="ECO:0007669"/>
    <property type="project" value="TreeGrafter"/>
</dbReference>
<dbReference type="AlphaFoldDB" id="A0A4Y7J747"/>
<dbReference type="OMA" id="AMAFWED"/>
<evidence type="ECO:0000313" key="7">
    <source>
        <dbReference type="EMBL" id="RZC55870.1"/>
    </source>
</evidence>
<feature type="transmembrane region" description="Helical" evidence="5">
    <location>
        <begin position="14"/>
        <end position="36"/>
    </location>
</feature>
<feature type="domain" description="Late embryogenesis abundant protein LEA-2 subgroup" evidence="6">
    <location>
        <begin position="260"/>
        <end position="339"/>
    </location>
</feature>
<feature type="transmembrane region" description="Helical" evidence="5">
    <location>
        <begin position="207"/>
        <end position="226"/>
    </location>
</feature>
<dbReference type="InterPro" id="IPR044839">
    <property type="entry name" value="NDR1-like"/>
</dbReference>
<evidence type="ECO:0000259" key="6">
    <source>
        <dbReference type="Pfam" id="PF03168"/>
    </source>
</evidence>
<evidence type="ECO:0000256" key="5">
    <source>
        <dbReference type="SAM" id="Phobius"/>
    </source>
</evidence>
<keyword evidence="3 5" id="KW-1133">Transmembrane helix</keyword>
<keyword evidence="2 5" id="KW-0812">Transmembrane</keyword>
<reference evidence="7 8" key="1">
    <citation type="journal article" date="2018" name="Science">
        <title>The opium poppy genome and morphinan production.</title>
        <authorList>
            <person name="Guo L."/>
            <person name="Winzer T."/>
            <person name="Yang X."/>
            <person name="Li Y."/>
            <person name="Ning Z."/>
            <person name="He Z."/>
            <person name="Teodor R."/>
            <person name="Lu Y."/>
            <person name="Bowser T.A."/>
            <person name="Graham I.A."/>
            <person name="Ye K."/>
        </authorList>
    </citation>
    <scope>NUCLEOTIDE SEQUENCE [LARGE SCALE GENOMIC DNA]</scope>
    <source>
        <strain evidence="8">cv. HN1</strain>
        <tissue evidence="7">Leaves</tissue>
    </source>
</reference>
<protein>
    <recommendedName>
        <fullName evidence="6">Late embryogenesis abundant protein LEA-2 subgroup domain-containing protein</fullName>
    </recommendedName>
</protein>
<dbReference type="Proteomes" id="UP000316621">
    <property type="component" value="Chromosome 3"/>
</dbReference>
<accession>A0A4Y7J747</accession>
<evidence type="ECO:0000256" key="4">
    <source>
        <dbReference type="ARBA" id="ARBA00023136"/>
    </source>
</evidence>
<evidence type="ECO:0000256" key="1">
    <source>
        <dbReference type="ARBA" id="ARBA00004167"/>
    </source>
</evidence>
<feature type="transmembrane region" description="Helical" evidence="5">
    <location>
        <begin position="386"/>
        <end position="408"/>
    </location>
</feature>
<dbReference type="PANTHER" id="PTHR31415">
    <property type="entry name" value="OS05G0367900 PROTEIN"/>
    <property type="match status" value="1"/>
</dbReference>
<dbReference type="GO" id="GO:0098542">
    <property type="term" value="P:defense response to other organism"/>
    <property type="evidence" value="ECO:0007669"/>
    <property type="project" value="InterPro"/>
</dbReference>
<evidence type="ECO:0000256" key="3">
    <source>
        <dbReference type="ARBA" id="ARBA00022989"/>
    </source>
</evidence>
<dbReference type="Pfam" id="PF03168">
    <property type="entry name" value="LEA_2"/>
    <property type="match status" value="3"/>
</dbReference>
<evidence type="ECO:0000313" key="8">
    <source>
        <dbReference type="Proteomes" id="UP000316621"/>
    </source>
</evidence>
<organism evidence="7 8">
    <name type="scientific">Papaver somniferum</name>
    <name type="common">Opium poppy</name>
    <dbReference type="NCBI Taxonomy" id="3469"/>
    <lineage>
        <taxon>Eukaryota</taxon>
        <taxon>Viridiplantae</taxon>
        <taxon>Streptophyta</taxon>
        <taxon>Embryophyta</taxon>
        <taxon>Tracheophyta</taxon>
        <taxon>Spermatophyta</taxon>
        <taxon>Magnoliopsida</taxon>
        <taxon>Ranunculales</taxon>
        <taxon>Papaveraceae</taxon>
        <taxon>Papaveroideae</taxon>
        <taxon>Papaver</taxon>
    </lineage>
</organism>
<dbReference type="EMBL" id="CM010717">
    <property type="protein sequence ID" value="RZC55870.1"/>
    <property type="molecule type" value="Genomic_DNA"/>
</dbReference>
<dbReference type="InterPro" id="IPR004864">
    <property type="entry name" value="LEA_2"/>
</dbReference>
<keyword evidence="4 5" id="KW-0472">Membrane</keyword>
<gene>
    <name evidence="7" type="ORF">C5167_014711</name>
</gene>
<feature type="domain" description="Late embryogenesis abundant protein LEA-2 subgroup" evidence="6">
    <location>
        <begin position="442"/>
        <end position="541"/>
    </location>
</feature>
<proteinExistence type="predicted"/>
<sequence length="562" mass="63851">MGCFGIICCVPKCIFKIILSILIALGLAVLIVWLILRPINHLKFNVTDASLTQFNITGNDMLHYDLAVDLNLRNPNKKIGVYYDQIEARAFYDGRRFDSVMLTPFYQGHKNTTILRPVFKGQRLLPNVQGEYNKDMVDGKFNVEVKLYLKMRFKAGVVKTTKFKPRVKCEFEVPLAGSNPAIGFTPKKCGYGCCALLCCFPRCMCNIILSILTTLGLAALIVWLIFRPINPLKYHVDNASLIQFNVTGNDMLHYELAIDLSLRNPNTRIGVYYDQIEARAFYDGQRFDSVMLTPFYQGHKNTTILHPVFKGQKLLPNVQGAYDKDGSDGKFNIEVKLYIKMRYKAGDVETIRVHPGYKCELEVPLGSASGFTPQKCTFVCCVPKCIFKIILSILVAIGIAVLIVWLILRPINPLKYQVDNASLTQFNVTGNDMLHYDLAVDLNLRNPNTKIGVYYDQIEARAFYDGQRFDSVMLTPFYQGHKNTTILRPVFKGQHLLPNVLGEFNQDKADGKFNVEVKLYLKMRFKAGLVKTTKFRPKVKCQFAVPLGSSVEFTSEKCDYDW</sequence>
<dbReference type="Gramene" id="RZC55870">
    <property type="protein sequence ID" value="RZC55870"/>
    <property type="gene ID" value="C5167_014711"/>
</dbReference>
<comment type="subcellular location">
    <subcellularLocation>
        <location evidence="1">Membrane</location>
        <topology evidence="1">Single-pass membrane protein</topology>
    </subcellularLocation>
</comment>